<dbReference type="Proteomes" id="UP001209746">
    <property type="component" value="Unassembled WGS sequence"/>
</dbReference>
<dbReference type="EMBL" id="JAOPKD010000005">
    <property type="protein sequence ID" value="MCU4726897.1"/>
    <property type="molecule type" value="Genomic_DNA"/>
</dbReference>
<protein>
    <recommendedName>
        <fullName evidence="1">C2H2-type domain-containing protein</fullName>
    </recommendedName>
</protein>
<evidence type="ECO:0000313" key="5">
    <source>
        <dbReference type="Proteomes" id="UP001209746"/>
    </source>
</evidence>
<gene>
    <name evidence="3" type="ORF">OB914_07935</name>
    <name evidence="2" type="ORF">OB916_05790</name>
</gene>
<dbReference type="AlphaFoldDB" id="A0AAE3IB46"/>
<evidence type="ECO:0000259" key="1">
    <source>
        <dbReference type="PROSITE" id="PS00028"/>
    </source>
</evidence>
<evidence type="ECO:0000313" key="2">
    <source>
        <dbReference type="EMBL" id="MCU4717574.1"/>
    </source>
</evidence>
<dbReference type="EMBL" id="JAOPKC010000004">
    <property type="protein sequence ID" value="MCU4717574.1"/>
    <property type="molecule type" value="Genomic_DNA"/>
</dbReference>
<sequence length="214" mass="23943">MFTAIHSSSDQLISGVDVIDPKSLFSDTDTYCCLLCNDEVEFNRRADQHELFTHSSGKDDCFSRPQNSVVHQVGCEKAIKTACTQLGYDRETVDIESDIKKGGGSMRADVVIEEPEPVVVELYYKSRLCALYRKLDVMLNKGYSCYIICVAPGQYKPAHKPEDFDESLQEYGPIEVGRFVPEFNMLSFGTRITAEIVDLKLPSRVDGDGYILSG</sequence>
<reference evidence="3" key="1">
    <citation type="submission" date="2023-02" db="EMBL/GenBank/DDBJ databases">
        <title>Enrichment on poylsaccharides allowed isolation of novel metabolic and taxonomic groups of Haloarchaea.</title>
        <authorList>
            <person name="Sorokin D.Y."/>
            <person name="Elcheninov A.G."/>
            <person name="Khizhniak T.V."/>
            <person name="Kolganova T.V."/>
            <person name="Kublanov I.V."/>
        </authorList>
    </citation>
    <scope>NUCLEOTIDE SEQUENCE</scope>
    <source>
        <strain evidence="2 4">HArc-curdl5-1</strain>
        <strain evidence="3">HArc-curdl7</strain>
    </source>
</reference>
<keyword evidence="4" id="KW-1185">Reference proteome</keyword>
<dbReference type="PROSITE" id="PS00028">
    <property type="entry name" value="ZINC_FINGER_C2H2_1"/>
    <property type="match status" value="1"/>
</dbReference>
<proteinExistence type="predicted"/>
<feature type="domain" description="C2H2-type" evidence="1">
    <location>
        <begin position="32"/>
        <end position="54"/>
    </location>
</feature>
<organism evidence="3 5">
    <name type="scientific">Halapricum hydrolyticum</name>
    <dbReference type="NCBI Taxonomy" id="2979991"/>
    <lineage>
        <taxon>Archaea</taxon>
        <taxon>Methanobacteriati</taxon>
        <taxon>Methanobacteriota</taxon>
        <taxon>Stenosarchaea group</taxon>
        <taxon>Halobacteria</taxon>
        <taxon>Halobacteriales</taxon>
        <taxon>Haloarculaceae</taxon>
        <taxon>Halapricum</taxon>
    </lineage>
</organism>
<accession>A0AAE3IB46</accession>
<evidence type="ECO:0000313" key="4">
    <source>
        <dbReference type="Proteomes" id="UP001208186"/>
    </source>
</evidence>
<dbReference type="Proteomes" id="UP001208186">
    <property type="component" value="Unassembled WGS sequence"/>
</dbReference>
<comment type="caution">
    <text evidence="3">The sequence shown here is derived from an EMBL/GenBank/DDBJ whole genome shotgun (WGS) entry which is preliminary data.</text>
</comment>
<dbReference type="RefSeq" id="WP_315908340.1">
    <property type="nucleotide sequence ID" value="NZ_JAOPKC010000004.1"/>
</dbReference>
<evidence type="ECO:0000313" key="3">
    <source>
        <dbReference type="EMBL" id="MCU4726897.1"/>
    </source>
</evidence>
<name>A0AAE3IB46_9EURY</name>
<dbReference type="InterPro" id="IPR013087">
    <property type="entry name" value="Znf_C2H2_type"/>
</dbReference>